<dbReference type="Proteomes" id="UP000054783">
    <property type="component" value="Unassembled WGS sequence"/>
</dbReference>
<dbReference type="EMBL" id="JYDQ01000131">
    <property type="protein sequence ID" value="KRY13786.1"/>
    <property type="molecule type" value="Genomic_DNA"/>
</dbReference>
<dbReference type="AlphaFoldDB" id="A0A0V0ZNL0"/>
<proteinExistence type="predicted"/>
<gene>
    <name evidence="1" type="ORF">T12_12032</name>
</gene>
<reference evidence="1 2" key="1">
    <citation type="submission" date="2015-01" db="EMBL/GenBank/DDBJ databases">
        <title>Evolution of Trichinella species and genotypes.</title>
        <authorList>
            <person name="Korhonen P.K."/>
            <person name="Edoardo P."/>
            <person name="Giuseppe L.R."/>
            <person name="Gasser R.B."/>
        </authorList>
    </citation>
    <scope>NUCLEOTIDE SEQUENCE [LARGE SCALE GENOMIC DNA]</scope>
    <source>
        <strain evidence="1">ISS2496</strain>
    </source>
</reference>
<keyword evidence="2" id="KW-1185">Reference proteome</keyword>
<evidence type="ECO:0000313" key="2">
    <source>
        <dbReference type="Proteomes" id="UP000054783"/>
    </source>
</evidence>
<protein>
    <submittedName>
        <fullName evidence="1">Uncharacterized protein</fullName>
    </submittedName>
</protein>
<sequence length="63" mass="7396">MKAPTIREPTTYSQVLRCNSRLPAVDDKNNKHETDKFASTAQQEKTQLINNNKEHMRYILHKL</sequence>
<comment type="caution">
    <text evidence="1">The sequence shown here is derived from an EMBL/GenBank/DDBJ whole genome shotgun (WGS) entry which is preliminary data.</text>
</comment>
<name>A0A0V0ZNL0_9BILA</name>
<organism evidence="1 2">
    <name type="scientific">Trichinella patagoniensis</name>
    <dbReference type="NCBI Taxonomy" id="990121"/>
    <lineage>
        <taxon>Eukaryota</taxon>
        <taxon>Metazoa</taxon>
        <taxon>Ecdysozoa</taxon>
        <taxon>Nematoda</taxon>
        <taxon>Enoplea</taxon>
        <taxon>Dorylaimia</taxon>
        <taxon>Trichinellida</taxon>
        <taxon>Trichinellidae</taxon>
        <taxon>Trichinella</taxon>
    </lineage>
</organism>
<accession>A0A0V0ZNL0</accession>
<evidence type="ECO:0000313" key="1">
    <source>
        <dbReference type="EMBL" id="KRY13786.1"/>
    </source>
</evidence>